<dbReference type="PANTHER" id="PTHR40942:SF4">
    <property type="entry name" value="CYTOCHROME C5"/>
    <property type="match status" value="1"/>
</dbReference>
<keyword evidence="1" id="KW-0813">Transport</keyword>
<feature type="domain" description="Cytochrome c" evidence="8">
    <location>
        <begin position="73"/>
        <end position="152"/>
    </location>
</feature>
<dbReference type="InterPro" id="IPR009056">
    <property type="entry name" value="Cyt_c-like_dom"/>
</dbReference>
<dbReference type="InterPro" id="IPR002323">
    <property type="entry name" value="Cyt_CIE"/>
</dbReference>
<keyword evidence="10" id="KW-1185">Reference proteome</keyword>
<reference evidence="10" key="1">
    <citation type="journal article" date="2019" name="Int. J. Syst. Evol. Microbiol.">
        <title>The Global Catalogue of Microorganisms (GCM) 10K type strain sequencing project: providing services to taxonomists for standard genome sequencing and annotation.</title>
        <authorList>
            <consortium name="The Broad Institute Genomics Platform"/>
            <consortium name="The Broad Institute Genome Sequencing Center for Infectious Disease"/>
            <person name="Wu L."/>
            <person name="Ma J."/>
        </authorList>
    </citation>
    <scope>NUCLEOTIDE SEQUENCE [LARGE SCALE GENOMIC DNA]</scope>
    <source>
        <strain evidence="10">JCM 11650</strain>
    </source>
</reference>
<proteinExistence type="predicted"/>
<keyword evidence="7" id="KW-1133">Transmembrane helix</keyword>
<dbReference type="EMBL" id="JBHSEW010000006">
    <property type="protein sequence ID" value="MFC4622160.1"/>
    <property type="molecule type" value="Genomic_DNA"/>
</dbReference>
<dbReference type="SUPFAM" id="SSF46626">
    <property type="entry name" value="Cytochrome c"/>
    <property type="match status" value="1"/>
</dbReference>
<dbReference type="InterPro" id="IPR036909">
    <property type="entry name" value="Cyt_c-like_dom_sf"/>
</dbReference>
<gene>
    <name evidence="9" type="ORF">ACFO3A_07995</name>
</gene>
<sequence>MNAPQQNASGSASHSTTFFLLATAAGIGLSIALILFGGGAPSGSVPSTTGDLAKAQRLQKVGSVTLRAEQKDRPLANGEAVFKAQCAACHASGISGAPVFGNAAEWGPRLGQGFEALVQAALHGKGAMSPQSGGQFSDLEIARGVAYMANAGGGKFDEPEPAQSN</sequence>
<dbReference type="PANTHER" id="PTHR40942">
    <property type="match status" value="1"/>
</dbReference>
<feature type="transmembrane region" description="Helical" evidence="7">
    <location>
        <begin position="18"/>
        <end position="37"/>
    </location>
</feature>
<evidence type="ECO:0000256" key="5">
    <source>
        <dbReference type="ARBA" id="ARBA00023004"/>
    </source>
</evidence>
<keyword evidence="7" id="KW-0812">Transmembrane</keyword>
<keyword evidence="7" id="KW-0472">Membrane</keyword>
<evidence type="ECO:0000256" key="4">
    <source>
        <dbReference type="ARBA" id="ARBA00022982"/>
    </source>
</evidence>
<organism evidence="9 10">
    <name type="scientific">Comamonas nitrativorans</name>
    <dbReference type="NCBI Taxonomy" id="108437"/>
    <lineage>
        <taxon>Bacteria</taxon>
        <taxon>Pseudomonadati</taxon>
        <taxon>Pseudomonadota</taxon>
        <taxon>Betaproteobacteria</taxon>
        <taxon>Burkholderiales</taxon>
        <taxon>Comamonadaceae</taxon>
        <taxon>Comamonas</taxon>
    </lineage>
</organism>
<keyword evidence="4" id="KW-0249">Electron transport</keyword>
<name>A0ABV9GZN2_9BURK</name>
<evidence type="ECO:0000256" key="7">
    <source>
        <dbReference type="SAM" id="Phobius"/>
    </source>
</evidence>
<evidence type="ECO:0000313" key="9">
    <source>
        <dbReference type="EMBL" id="MFC4622160.1"/>
    </source>
</evidence>
<evidence type="ECO:0000256" key="6">
    <source>
        <dbReference type="PROSITE-ProRule" id="PRU00433"/>
    </source>
</evidence>
<evidence type="ECO:0000256" key="3">
    <source>
        <dbReference type="ARBA" id="ARBA00022723"/>
    </source>
</evidence>
<keyword evidence="2 6" id="KW-0349">Heme</keyword>
<dbReference type="Pfam" id="PF13442">
    <property type="entry name" value="Cytochrome_CBB3"/>
    <property type="match status" value="1"/>
</dbReference>
<dbReference type="Gene3D" id="1.10.760.10">
    <property type="entry name" value="Cytochrome c-like domain"/>
    <property type="match status" value="1"/>
</dbReference>
<accession>A0ABV9GZN2</accession>
<evidence type="ECO:0000259" key="8">
    <source>
        <dbReference type="PROSITE" id="PS51007"/>
    </source>
</evidence>
<keyword evidence="3 6" id="KW-0479">Metal-binding</keyword>
<dbReference type="Proteomes" id="UP001595967">
    <property type="component" value="Unassembled WGS sequence"/>
</dbReference>
<dbReference type="RefSeq" id="WP_377725487.1">
    <property type="nucleotide sequence ID" value="NZ_JBHSEW010000006.1"/>
</dbReference>
<evidence type="ECO:0000256" key="2">
    <source>
        <dbReference type="ARBA" id="ARBA00022617"/>
    </source>
</evidence>
<comment type="caution">
    <text evidence="9">The sequence shown here is derived from an EMBL/GenBank/DDBJ whole genome shotgun (WGS) entry which is preliminary data.</text>
</comment>
<dbReference type="PROSITE" id="PS51007">
    <property type="entry name" value="CYTC"/>
    <property type="match status" value="1"/>
</dbReference>
<evidence type="ECO:0000256" key="1">
    <source>
        <dbReference type="ARBA" id="ARBA00022448"/>
    </source>
</evidence>
<dbReference type="PRINTS" id="PR00607">
    <property type="entry name" value="CYTCHROMECIE"/>
</dbReference>
<evidence type="ECO:0000313" key="10">
    <source>
        <dbReference type="Proteomes" id="UP001595967"/>
    </source>
</evidence>
<keyword evidence="5 6" id="KW-0408">Iron</keyword>
<protein>
    <submittedName>
        <fullName evidence="9">C-type cytochrome</fullName>
    </submittedName>
</protein>